<dbReference type="PROSITE" id="PS50011">
    <property type="entry name" value="PROTEIN_KINASE_DOM"/>
    <property type="match status" value="1"/>
</dbReference>
<protein>
    <recommendedName>
        <fullName evidence="2">Protein kinase domain-containing protein</fullName>
    </recommendedName>
</protein>
<name>A0A8J2MUE3_9BILA</name>
<dbReference type="InterPro" id="IPR000719">
    <property type="entry name" value="Prot_kinase_dom"/>
</dbReference>
<evidence type="ECO:0000259" key="2">
    <source>
        <dbReference type="PROSITE" id="PS50011"/>
    </source>
</evidence>
<dbReference type="SUPFAM" id="SSF56112">
    <property type="entry name" value="Protein kinase-like (PK-like)"/>
    <property type="match status" value="1"/>
</dbReference>
<reference evidence="3" key="1">
    <citation type="submission" date="2021-09" db="EMBL/GenBank/DDBJ databases">
        <authorList>
            <consortium name="Pathogen Informatics"/>
        </authorList>
    </citation>
    <scope>NUCLEOTIDE SEQUENCE</scope>
</reference>
<comment type="caution">
    <text evidence="3">The sequence shown here is derived from an EMBL/GenBank/DDBJ whole genome shotgun (WGS) entry which is preliminary data.</text>
</comment>
<dbReference type="Pfam" id="PF00069">
    <property type="entry name" value="Pkinase"/>
    <property type="match status" value="1"/>
</dbReference>
<dbReference type="Gene3D" id="1.10.510.10">
    <property type="entry name" value="Transferase(Phosphotransferase) domain 1"/>
    <property type="match status" value="1"/>
</dbReference>
<sequence length="519" mass="58105">MDIEFLLIIMYSVDECTSSSTSASHKQSKPNGDIADARSNDALSRKRTAARQLPRIMLHPSFPQGGGTVNSLTANDFPQEDCESNAKKRSRDVGSASGDLTLSELSDSQSKSPLCHAKDSTKKDRTWTEVNNTVVCGYQLVGAGKEFVAYHIEKKIVKTCQPIDNEQYMKLLSIASRLNVAKNYWKYEDLEEMREFVLPSGTEVCTDNNGQRFMFSNWQYGTLHSKVQAGKVKLSESEAFSLFSKIVRGIAFCHACGIVVRDVKLRKFVFTDKQMTQMRLRDIFDVFVCEDIKDDRLRDRHSCPAYVAPEILKDSPEYAGRPADIWALGVLFYVLLFGSYPFNDATPQRLFYRILKAKFSIPSQIPVSQTARALIFGMLRKEPSERPTAEQLLYVPLDEQCLDDSNIISFRSILPGWLEIPSRVTLLGVTSNPAFEFARRIMKMNSESEDQVVPTFSSAIRNVQRHLQIMRDIMADSSLATAITEENADEPPSSSLHSTPVIASIITIGGNSSGTPRIA</sequence>
<dbReference type="PANTHER" id="PTHR22961">
    <property type="entry name" value="SER/THR PROTEIN KINASE-TRB"/>
    <property type="match status" value="1"/>
</dbReference>
<dbReference type="GO" id="GO:0031434">
    <property type="term" value="F:mitogen-activated protein kinase kinase binding"/>
    <property type="evidence" value="ECO:0007669"/>
    <property type="project" value="TreeGrafter"/>
</dbReference>
<dbReference type="GO" id="GO:0004672">
    <property type="term" value="F:protein kinase activity"/>
    <property type="evidence" value="ECO:0007669"/>
    <property type="project" value="InterPro"/>
</dbReference>
<feature type="compositionally biased region" description="Polar residues" evidence="1">
    <location>
        <begin position="98"/>
        <end position="112"/>
    </location>
</feature>
<dbReference type="SMART" id="SM00220">
    <property type="entry name" value="S_TKc"/>
    <property type="match status" value="1"/>
</dbReference>
<dbReference type="InterPro" id="IPR011009">
    <property type="entry name" value="Kinase-like_dom_sf"/>
</dbReference>
<dbReference type="OrthoDB" id="410920at2759"/>
<dbReference type="InterPro" id="IPR024104">
    <property type="entry name" value="Tribbles/Ser_Thr_kinase_40"/>
</dbReference>
<dbReference type="EMBL" id="CAKAEH010001900">
    <property type="protein sequence ID" value="CAG9540133.1"/>
    <property type="molecule type" value="Genomic_DNA"/>
</dbReference>
<dbReference type="GO" id="GO:0005634">
    <property type="term" value="C:nucleus"/>
    <property type="evidence" value="ECO:0007669"/>
    <property type="project" value="TreeGrafter"/>
</dbReference>
<dbReference type="GO" id="GO:0032436">
    <property type="term" value="P:positive regulation of proteasomal ubiquitin-dependent protein catabolic process"/>
    <property type="evidence" value="ECO:0007669"/>
    <property type="project" value="TreeGrafter"/>
</dbReference>
<accession>A0A8J2MUE3</accession>
<evidence type="ECO:0000313" key="4">
    <source>
        <dbReference type="Proteomes" id="UP000746747"/>
    </source>
</evidence>
<gene>
    <name evidence="3" type="ORF">CJOHNSTONI_LOCUS9676</name>
</gene>
<dbReference type="Proteomes" id="UP000746747">
    <property type="component" value="Unassembled WGS sequence"/>
</dbReference>
<dbReference type="AlphaFoldDB" id="A0A8J2MUE3"/>
<feature type="domain" description="Protein kinase" evidence="2">
    <location>
        <begin position="87"/>
        <end position="402"/>
    </location>
</feature>
<evidence type="ECO:0000313" key="3">
    <source>
        <dbReference type="EMBL" id="CAG9540133.1"/>
    </source>
</evidence>
<evidence type="ECO:0000256" key="1">
    <source>
        <dbReference type="SAM" id="MobiDB-lite"/>
    </source>
</evidence>
<organism evidence="3 4">
    <name type="scientific">Cercopithifilaria johnstoni</name>
    <dbReference type="NCBI Taxonomy" id="2874296"/>
    <lineage>
        <taxon>Eukaryota</taxon>
        <taxon>Metazoa</taxon>
        <taxon>Ecdysozoa</taxon>
        <taxon>Nematoda</taxon>
        <taxon>Chromadorea</taxon>
        <taxon>Rhabditida</taxon>
        <taxon>Spirurina</taxon>
        <taxon>Spiruromorpha</taxon>
        <taxon>Filarioidea</taxon>
        <taxon>Onchocercidae</taxon>
        <taxon>Cercopithifilaria</taxon>
    </lineage>
</organism>
<feature type="region of interest" description="Disordered" evidence="1">
    <location>
        <begin position="19"/>
        <end position="122"/>
    </location>
</feature>
<proteinExistence type="predicted"/>
<dbReference type="GO" id="GO:0005524">
    <property type="term" value="F:ATP binding"/>
    <property type="evidence" value="ECO:0007669"/>
    <property type="project" value="InterPro"/>
</dbReference>
<keyword evidence="4" id="KW-1185">Reference proteome</keyword>
<dbReference type="PANTHER" id="PTHR22961:SF13">
    <property type="entry name" value="TRIBBLES"/>
    <property type="match status" value="1"/>
</dbReference>